<dbReference type="Proteomes" id="UP000248326">
    <property type="component" value="Unassembled WGS sequence"/>
</dbReference>
<feature type="compositionally biased region" description="Basic and acidic residues" evidence="1">
    <location>
        <begin position="44"/>
        <end position="63"/>
    </location>
</feature>
<sequence length="63" mass="6882">MTQDEEQTKSKPDEHGDGLQSQLPKEQTSQNLPGNRGAPDEQGESDREGRHGRPSDDSDPGHS</sequence>
<name>A0A318SAS3_9DEIO</name>
<protein>
    <submittedName>
        <fullName evidence="2">Uncharacterized protein</fullName>
    </submittedName>
</protein>
<dbReference type="AlphaFoldDB" id="A0A318SAS3"/>
<dbReference type="RefSeq" id="WP_146237268.1">
    <property type="nucleotide sequence ID" value="NZ_QJSX01000008.1"/>
</dbReference>
<feature type="compositionally biased region" description="Basic and acidic residues" evidence="1">
    <location>
        <begin position="1"/>
        <end position="17"/>
    </location>
</feature>
<gene>
    <name evidence="2" type="ORF">DES52_108169</name>
</gene>
<comment type="caution">
    <text evidence="2">The sequence shown here is derived from an EMBL/GenBank/DDBJ whole genome shotgun (WGS) entry which is preliminary data.</text>
</comment>
<evidence type="ECO:0000313" key="2">
    <source>
        <dbReference type="EMBL" id="PYE53638.1"/>
    </source>
</evidence>
<evidence type="ECO:0000256" key="1">
    <source>
        <dbReference type="SAM" id="MobiDB-lite"/>
    </source>
</evidence>
<evidence type="ECO:0000313" key="3">
    <source>
        <dbReference type="Proteomes" id="UP000248326"/>
    </source>
</evidence>
<organism evidence="2 3">
    <name type="scientific">Deinococcus yavapaiensis KR-236</name>
    <dbReference type="NCBI Taxonomy" id="694435"/>
    <lineage>
        <taxon>Bacteria</taxon>
        <taxon>Thermotogati</taxon>
        <taxon>Deinococcota</taxon>
        <taxon>Deinococci</taxon>
        <taxon>Deinococcales</taxon>
        <taxon>Deinococcaceae</taxon>
        <taxon>Deinococcus</taxon>
    </lineage>
</organism>
<feature type="compositionally biased region" description="Polar residues" evidence="1">
    <location>
        <begin position="19"/>
        <end position="33"/>
    </location>
</feature>
<proteinExistence type="predicted"/>
<dbReference type="EMBL" id="QJSX01000008">
    <property type="protein sequence ID" value="PYE53638.1"/>
    <property type="molecule type" value="Genomic_DNA"/>
</dbReference>
<feature type="region of interest" description="Disordered" evidence="1">
    <location>
        <begin position="1"/>
        <end position="63"/>
    </location>
</feature>
<reference evidence="2 3" key="1">
    <citation type="submission" date="2018-06" db="EMBL/GenBank/DDBJ databases">
        <title>Genomic Encyclopedia of Type Strains, Phase IV (KMG-IV): sequencing the most valuable type-strain genomes for metagenomic binning, comparative biology and taxonomic classification.</title>
        <authorList>
            <person name="Goeker M."/>
        </authorList>
    </citation>
    <scope>NUCLEOTIDE SEQUENCE [LARGE SCALE GENOMIC DNA]</scope>
    <source>
        <strain evidence="2 3">DSM 18048</strain>
    </source>
</reference>
<keyword evidence="3" id="KW-1185">Reference proteome</keyword>
<accession>A0A318SAS3</accession>